<comment type="pathway">
    <text evidence="2">Protein modification; protein glycosylation.</text>
</comment>
<dbReference type="GO" id="GO:0008417">
    <property type="term" value="F:fucosyltransferase activity"/>
    <property type="evidence" value="ECO:0007669"/>
    <property type="project" value="InterPro"/>
</dbReference>
<dbReference type="Pfam" id="PF17039">
    <property type="entry name" value="Glyco_tran_10_N"/>
    <property type="match status" value="1"/>
</dbReference>
<evidence type="ECO:0000256" key="1">
    <source>
        <dbReference type="ARBA" id="ARBA00004447"/>
    </source>
</evidence>
<keyword evidence="4 12" id="KW-0328">Glycosyltransferase</keyword>
<dbReference type="SUPFAM" id="SSF53756">
    <property type="entry name" value="UDP-Glycosyltransferase/glycogen phosphorylase"/>
    <property type="match status" value="1"/>
</dbReference>
<comment type="caution">
    <text evidence="15">The sequence shown here is derived from an EMBL/GenBank/DDBJ whole genome shotgun (WGS) entry which is preliminary data.</text>
</comment>
<evidence type="ECO:0000256" key="2">
    <source>
        <dbReference type="ARBA" id="ARBA00004922"/>
    </source>
</evidence>
<dbReference type="Pfam" id="PF00852">
    <property type="entry name" value="Glyco_transf_10"/>
    <property type="match status" value="1"/>
</dbReference>
<evidence type="ECO:0000256" key="8">
    <source>
        <dbReference type="ARBA" id="ARBA00022989"/>
    </source>
</evidence>
<evidence type="ECO:0000313" key="15">
    <source>
        <dbReference type="EMBL" id="KAI9562684.1"/>
    </source>
</evidence>
<keyword evidence="6 12" id="KW-0812">Transmembrane</keyword>
<proteinExistence type="inferred from homology"/>
<feature type="transmembrane region" description="Helical" evidence="12">
    <location>
        <begin position="27"/>
        <end position="45"/>
    </location>
</feature>
<dbReference type="AlphaFoldDB" id="A0AAD5KXP5"/>
<evidence type="ECO:0000256" key="12">
    <source>
        <dbReference type="RuleBase" id="RU003832"/>
    </source>
</evidence>
<dbReference type="InterPro" id="IPR031481">
    <property type="entry name" value="Glyco_tran_10_N"/>
</dbReference>
<name>A0AAD5KXP5_9CRUS</name>
<accession>A0AAD5KXP5</accession>
<evidence type="ECO:0000256" key="7">
    <source>
        <dbReference type="ARBA" id="ARBA00022968"/>
    </source>
</evidence>
<keyword evidence="16" id="KW-1185">Reference proteome</keyword>
<evidence type="ECO:0000313" key="16">
    <source>
        <dbReference type="Proteomes" id="UP000820818"/>
    </source>
</evidence>
<organism evidence="15 16">
    <name type="scientific">Daphnia sinensis</name>
    <dbReference type="NCBI Taxonomy" id="1820382"/>
    <lineage>
        <taxon>Eukaryota</taxon>
        <taxon>Metazoa</taxon>
        <taxon>Ecdysozoa</taxon>
        <taxon>Arthropoda</taxon>
        <taxon>Crustacea</taxon>
        <taxon>Branchiopoda</taxon>
        <taxon>Diplostraca</taxon>
        <taxon>Cladocera</taxon>
        <taxon>Anomopoda</taxon>
        <taxon>Daphniidae</taxon>
        <taxon>Daphnia</taxon>
        <taxon>Daphnia similis group</taxon>
    </lineage>
</organism>
<dbReference type="FunFam" id="3.40.50.11660:FF:000014">
    <property type="entry name" value="Uncharacterized protein"/>
    <property type="match status" value="1"/>
</dbReference>
<dbReference type="Proteomes" id="UP000820818">
    <property type="component" value="Linkage Group LG2"/>
</dbReference>
<evidence type="ECO:0000259" key="14">
    <source>
        <dbReference type="Pfam" id="PF17039"/>
    </source>
</evidence>
<evidence type="ECO:0000256" key="4">
    <source>
        <dbReference type="ARBA" id="ARBA00022676"/>
    </source>
</evidence>
<evidence type="ECO:0000256" key="6">
    <source>
        <dbReference type="ARBA" id="ARBA00022692"/>
    </source>
</evidence>
<protein>
    <recommendedName>
        <fullName evidence="12">Fucosyltransferase</fullName>
        <ecNumber evidence="12">2.4.1.-</ecNumber>
    </recommendedName>
</protein>
<evidence type="ECO:0000256" key="9">
    <source>
        <dbReference type="ARBA" id="ARBA00023034"/>
    </source>
</evidence>
<dbReference type="InterPro" id="IPR001503">
    <property type="entry name" value="Glyco_trans_10"/>
</dbReference>
<dbReference type="GO" id="GO:0032580">
    <property type="term" value="C:Golgi cisterna membrane"/>
    <property type="evidence" value="ECO:0007669"/>
    <property type="project" value="UniProtKB-SubCell"/>
</dbReference>
<keyword evidence="7" id="KW-0735">Signal-anchor</keyword>
<feature type="domain" description="Fucosyltransferase N-terminal" evidence="14">
    <location>
        <begin position="73"/>
        <end position="185"/>
    </location>
</feature>
<dbReference type="Gene3D" id="3.40.50.11660">
    <property type="entry name" value="Glycosyl transferase family 10, C-terminal domain"/>
    <property type="match status" value="1"/>
</dbReference>
<keyword evidence="11" id="KW-0325">Glycoprotein</keyword>
<evidence type="ECO:0000256" key="3">
    <source>
        <dbReference type="ARBA" id="ARBA00008919"/>
    </source>
</evidence>
<reference evidence="15 16" key="1">
    <citation type="submission" date="2022-05" db="EMBL/GenBank/DDBJ databases">
        <title>A multi-omics perspective on studying reproductive biology in Daphnia sinensis.</title>
        <authorList>
            <person name="Jia J."/>
        </authorList>
    </citation>
    <scope>NUCLEOTIDE SEQUENCE [LARGE SCALE GENOMIC DNA]</scope>
    <source>
        <strain evidence="15 16">WSL</strain>
    </source>
</reference>
<evidence type="ECO:0000256" key="5">
    <source>
        <dbReference type="ARBA" id="ARBA00022679"/>
    </source>
</evidence>
<evidence type="ECO:0000256" key="10">
    <source>
        <dbReference type="ARBA" id="ARBA00023136"/>
    </source>
</evidence>
<dbReference type="EC" id="2.4.1.-" evidence="12"/>
<gene>
    <name evidence="15" type="ORF">GHT06_010138</name>
</gene>
<dbReference type="InterPro" id="IPR055270">
    <property type="entry name" value="Glyco_tran_10_C"/>
</dbReference>
<sequence>MEHRLDLTLVKGLNSWMNRRWCSSKTLLCSSSSFLGAVLAVYYLFPGHCGHQFLTHHQQIPAAIELPAYPCDRKLIILYWTKYFGTADFGFGTGRAPFIECPDRGACLTTTDRSFVNDSDAIIFHARDINVNDLPPDGWRRPHQHYIFLLYESPENTNLDMLRQPLFRHYFNRTMTYRRDSDVFDLHPYGRMECIDAASPSCTEFPRTTQNNIIQADSSTSVPVNVDLTFKNRTIAWFVSNCKTNSRRELLASKLSQFIPVDIYGACKNGNNTCIDRAACDETLSRHYRFYLSFENSLCLDYVTEKLYRPLQFSAVPVVYGGADYSMYLPAGSYVNAMDFDSPEHLADHLNKLMVDDELYLTYFRWKEKYTIKRFPKIGMCQLCRLLGDPETKDKSYADMAGWWAGDVNGTNQICQPSTNFRLKFS</sequence>
<evidence type="ECO:0000259" key="13">
    <source>
        <dbReference type="Pfam" id="PF00852"/>
    </source>
</evidence>
<keyword evidence="5 12" id="KW-0808">Transferase</keyword>
<feature type="domain" description="Fucosyltransferase C-terminal" evidence="13">
    <location>
        <begin position="230"/>
        <end position="403"/>
    </location>
</feature>
<comment type="subcellular location">
    <subcellularLocation>
        <location evidence="1 12">Golgi apparatus</location>
        <location evidence="1 12">Golgi stack membrane</location>
        <topology evidence="1 12">Single-pass type II membrane protein</topology>
    </subcellularLocation>
</comment>
<dbReference type="EMBL" id="WJBH02000002">
    <property type="protein sequence ID" value="KAI9562684.1"/>
    <property type="molecule type" value="Genomic_DNA"/>
</dbReference>
<keyword evidence="8 12" id="KW-1133">Transmembrane helix</keyword>
<dbReference type="InterPro" id="IPR038577">
    <property type="entry name" value="GT10-like_C_sf"/>
</dbReference>
<dbReference type="PANTHER" id="PTHR48438:SF1">
    <property type="entry name" value="ALPHA-(1,3)-FUCOSYLTRANSFERASE C-RELATED"/>
    <property type="match status" value="1"/>
</dbReference>
<evidence type="ECO:0000256" key="11">
    <source>
        <dbReference type="ARBA" id="ARBA00023180"/>
    </source>
</evidence>
<dbReference type="PANTHER" id="PTHR48438">
    <property type="entry name" value="ALPHA-(1,3)-FUCOSYLTRANSFERASE C-RELATED"/>
    <property type="match status" value="1"/>
</dbReference>
<keyword evidence="10 12" id="KW-0472">Membrane</keyword>
<keyword evidence="9 12" id="KW-0333">Golgi apparatus</keyword>
<comment type="similarity">
    <text evidence="3 12">Belongs to the glycosyltransferase 10 family.</text>
</comment>